<evidence type="ECO:0000259" key="2">
    <source>
        <dbReference type="Pfam" id="PF03354"/>
    </source>
</evidence>
<sequence>MHRRRLACSASPAASGCSTSRKPLLDRRARTMHWACSTDPIPDPHGRAAKLLAFVDLLRHPKSEHADKRLDLAPFWRRILARIYGPSDDQGRRQVRTAFIMIGRGARKSTTAGVIALAHTVGPFRTPNSLVVSAGVDREQAGLAFGEAASMLALDELLSPRTKIRAWENRIVHVKSGAEYHAISADADAQLGKTPAVVIADELCAAWRGRTAVDLWGALKTGTAKVPNALTIIISTAGDGRDQALGLDLYRYAKRVESGEVVDPSFLPVIFEAPADLPWDDEATWRLANPGLDAGFPDLASLRDSVRMAKELPAFRRQFEQLHLNRWQDGTAAGWVDMAVWDEGSAPIDVKALAGRTAWLGVDLSKSFDLTAVVLVLRDDDGGYTVVPFCFLPTDTVRLRAANSDQPWREWESAGHLIVTPGSVQDEAAIEAKIVELCTTFDVREIAFDPRFGGRIMTRLAEDGHPVVEHAQSALHYTDGITEFQRVVLERKLRHGGHPVLRWCVSNVTPVVGDTGLVRFSKKRSADAIDAAQAAAMAIGRAMHSDGSTIYGAKDWRLDDVLFG</sequence>
<proteinExistence type="predicted"/>
<organism evidence="4 5">
    <name type="scientific">Rhodoplanes elegans</name>
    <dbReference type="NCBI Taxonomy" id="29408"/>
    <lineage>
        <taxon>Bacteria</taxon>
        <taxon>Pseudomonadati</taxon>
        <taxon>Pseudomonadota</taxon>
        <taxon>Alphaproteobacteria</taxon>
        <taxon>Hyphomicrobiales</taxon>
        <taxon>Nitrobacteraceae</taxon>
        <taxon>Rhodoplanes</taxon>
    </lineage>
</organism>
<dbReference type="GO" id="GO:0004519">
    <property type="term" value="F:endonuclease activity"/>
    <property type="evidence" value="ECO:0007669"/>
    <property type="project" value="InterPro"/>
</dbReference>
<feature type="domain" description="Terminase large subunit-like ATPase" evidence="2">
    <location>
        <begin position="74"/>
        <end position="255"/>
    </location>
</feature>
<dbReference type="Proteomes" id="UP000248863">
    <property type="component" value="Unassembled WGS sequence"/>
</dbReference>
<evidence type="ECO:0008006" key="6">
    <source>
        <dbReference type="Google" id="ProtNLM"/>
    </source>
</evidence>
<dbReference type="Pfam" id="PF20441">
    <property type="entry name" value="TerL_nuclease"/>
    <property type="match status" value="1"/>
</dbReference>
<dbReference type="PROSITE" id="PS51257">
    <property type="entry name" value="PROKAR_LIPOPROTEIN"/>
    <property type="match status" value="1"/>
</dbReference>
<accession>A0A327KT83</accession>
<dbReference type="InterPro" id="IPR005021">
    <property type="entry name" value="Terminase_largesu-like"/>
</dbReference>
<keyword evidence="5" id="KW-1185">Reference proteome</keyword>
<name>A0A327KT83_9BRAD</name>
<dbReference type="InterPro" id="IPR046462">
    <property type="entry name" value="TerL_nuclease"/>
</dbReference>
<dbReference type="PANTHER" id="PTHR41287">
    <property type="match status" value="1"/>
</dbReference>
<evidence type="ECO:0000259" key="3">
    <source>
        <dbReference type="Pfam" id="PF20441"/>
    </source>
</evidence>
<protein>
    <recommendedName>
        <fullName evidence="6">Terminase</fullName>
    </recommendedName>
</protein>
<comment type="caution">
    <text evidence="4">The sequence shown here is derived from an EMBL/GenBank/DDBJ whole genome shotgun (WGS) entry which is preliminary data.</text>
</comment>
<feature type="compositionally biased region" description="Low complexity" evidence="1">
    <location>
        <begin position="7"/>
        <end position="20"/>
    </location>
</feature>
<dbReference type="InterPro" id="IPR046461">
    <property type="entry name" value="TerL_ATPase"/>
</dbReference>
<dbReference type="Pfam" id="PF03354">
    <property type="entry name" value="TerL_ATPase"/>
    <property type="match status" value="1"/>
</dbReference>
<dbReference type="Gene3D" id="3.40.50.300">
    <property type="entry name" value="P-loop containing nucleotide triphosphate hydrolases"/>
    <property type="match status" value="1"/>
</dbReference>
<dbReference type="OrthoDB" id="9760250at2"/>
<dbReference type="PANTHER" id="PTHR41287:SF1">
    <property type="entry name" value="PROTEIN YMFN"/>
    <property type="match status" value="1"/>
</dbReference>
<dbReference type="InterPro" id="IPR027417">
    <property type="entry name" value="P-loop_NTPase"/>
</dbReference>
<gene>
    <name evidence="4" type="ORF">CH338_05970</name>
</gene>
<evidence type="ECO:0000256" key="1">
    <source>
        <dbReference type="SAM" id="MobiDB-lite"/>
    </source>
</evidence>
<dbReference type="EMBL" id="NPEU01000039">
    <property type="protein sequence ID" value="RAI40532.1"/>
    <property type="molecule type" value="Genomic_DNA"/>
</dbReference>
<feature type="domain" description="Terminase large subunit-like endonuclease" evidence="3">
    <location>
        <begin position="262"/>
        <end position="545"/>
    </location>
</feature>
<evidence type="ECO:0000313" key="5">
    <source>
        <dbReference type="Proteomes" id="UP000248863"/>
    </source>
</evidence>
<dbReference type="Gene3D" id="3.30.420.240">
    <property type="match status" value="1"/>
</dbReference>
<feature type="region of interest" description="Disordered" evidence="1">
    <location>
        <begin position="1"/>
        <end position="21"/>
    </location>
</feature>
<evidence type="ECO:0000313" key="4">
    <source>
        <dbReference type="EMBL" id="RAI40532.1"/>
    </source>
</evidence>
<reference evidence="4 5" key="1">
    <citation type="submission" date="2017-07" db="EMBL/GenBank/DDBJ databases">
        <title>Draft Genome Sequences of Select Purple Nonsulfur Bacteria.</title>
        <authorList>
            <person name="Lasarre B."/>
            <person name="Mckinlay J.B."/>
        </authorList>
    </citation>
    <scope>NUCLEOTIDE SEQUENCE [LARGE SCALE GENOMIC DNA]</scope>
    <source>
        <strain evidence="4 5">DSM 11907</strain>
    </source>
</reference>
<dbReference type="AlphaFoldDB" id="A0A327KT83"/>